<dbReference type="InterPro" id="IPR012337">
    <property type="entry name" value="RNaseH-like_sf"/>
</dbReference>
<dbReference type="InterPro" id="IPR008042">
    <property type="entry name" value="Retrotrans_Pao"/>
</dbReference>
<dbReference type="InterPro" id="IPR005312">
    <property type="entry name" value="DUF1759"/>
</dbReference>
<dbReference type="Pfam" id="PF00078">
    <property type="entry name" value="RVT_1"/>
    <property type="match status" value="1"/>
</dbReference>
<reference evidence="4" key="1">
    <citation type="submission" date="2025-08" db="UniProtKB">
        <authorList>
            <consortium name="RefSeq"/>
        </authorList>
    </citation>
    <scope>IDENTIFICATION</scope>
</reference>
<dbReference type="PANTHER" id="PTHR47331:SF1">
    <property type="entry name" value="GAG-LIKE PROTEIN"/>
    <property type="match status" value="1"/>
</dbReference>
<dbReference type="Gene3D" id="2.40.70.10">
    <property type="entry name" value="Acid Proteases"/>
    <property type="match status" value="1"/>
</dbReference>
<gene>
    <name evidence="4" type="primary">LOC112046478</name>
</gene>
<dbReference type="InterPro" id="IPR000477">
    <property type="entry name" value="RT_dom"/>
</dbReference>
<keyword evidence="1" id="KW-0175">Coiled coil</keyword>
<evidence type="ECO:0000259" key="2">
    <source>
        <dbReference type="PROSITE" id="PS50994"/>
    </source>
</evidence>
<dbReference type="GO" id="GO:0042575">
    <property type="term" value="C:DNA polymerase complex"/>
    <property type="evidence" value="ECO:0007669"/>
    <property type="project" value="UniProtKB-ARBA"/>
</dbReference>
<dbReference type="GO" id="GO:0015074">
    <property type="term" value="P:DNA integration"/>
    <property type="evidence" value="ECO:0007669"/>
    <property type="project" value="InterPro"/>
</dbReference>
<dbReference type="Gene3D" id="3.30.420.10">
    <property type="entry name" value="Ribonuclease H-like superfamily/Ribonuclease H"/>
    <property type="match status" value="1"/>
</dbReference>
<dbReference type="RefSeq" id="XP_023938874.2">
    <property type="nucleotide sequence ID" value="XM_024083106.2"/>
</dbReference>
<dbReference type="GeneID" id="112046478"/>
<dbReference type="PANTHER" id="PTHR47331">
    <property type="entry name" value="PHD-TYPE DOMAIN-CONTAINING PROTEIN"/>
    <property type="match status" value="1"/>
</dbReference>
<dbReference type="Pfam" id="PF18701">
    <property type="entry name" value="DUF5641"/>
    <property type="match status" value="1"/>
</dbReference>
<dbReference type="KEGG" id="bany:112046478"/>
<name>A0A6J1MWD4_BICAN</name>
<dbReference type="InterPro" id="IPR001584">
    <property type="entry name" value="Integrase_cat-core"/>
</dbReference>
<accession>A0A6J1MWD4</accession>
<dbReference type="InterPro" id="IPR043502">
    <property type="entry name" value="DNA/RNA_pol_sf"/>
</dbReference>
<dbReference type="CDD" id="cd01644">
    <property type="entry name" value="RT_pepA17"/>
    <property type="match status" value="1"/>
</dbReference>
<protein>
    <submittedName>
        <fullName evidence="4">Uncharacterized protein LOC112046478</fullName>
    </submittedName>
</protein>
<dbReference type="InterPro" id="IPR040676">
    <property type="entry name" value="DUF5641"/>
</dbReference>
<dbReference type="InterPro" id="IPR036397">
    <property type="entry name" value="RNaseH_sf"/>
</dbReference>
<dbReference type="GO" id="GO:0003676">
    <property type="term" value="F:nucleic acid binding"/>
    <property type="evidence" value="ECO:0007669"/>
    <property type="project" value="InterPro"/>
</dbReference>
<evidence type="ECO:0000313" key="3">
    <source>
        <dbReference type="Proteomes" id="UP001652582"/>
    </source>
</evidence>
<dbReference type="Pfam" id="PF03564">
    <property type="entry name" value="DUF1759"/>
    <property type="match status" value="1"/>
</dbReference>
<organism evidence="3 4">
    <name type="scientific">Bicyclus anynana</name>
    <name type="common">Squinting bush brown butterfly</name>
    <dbReference type="NCBI Taxonomy" id="110368"/>
    <lineage>
        <taxon>Eukaryota</taxon>
        <taxon>Metazoa</taxon>
        <taxon>Ecdysozoa</taxon>
        <taxon>Arthropoda</taxon>
        <taxon>Hexapoda</taxon>
        <taxon>Insecta</taxon>
        <taxon>Pterygota</taxon>
        <taxon>Neoptera</taxon>
        <taxon>Endopterygota</taxon>
        <taxon>Lepidoptera</taxon>
        <taxon>Glossata</taxon>
        <taxon>Ditrysia</taxon>
        <taxon>Papilionoidea</taxon>
        <taxon>Nymphalidae</taxon>
        <taxon>Satyrinae</taxon>
        <taxon>Satyrini</taxon>
        <taxon>Mycalesina</taxon>
        <taxon>Bicyclus</taxon>
    </lineage>
</organism>
<dbReference type="Pfam" id="PF05380">
    <property type="entry name" value="Peptidase_A17"/>
    <property type="match status" value="1"/>
</dbReference>
<dbReference type="InterPro" id="IPR021109">
    <property type="entry name" value="Peptidase_aspartic_dom_sf"/>
</dbReference>
<dbReference type="SUPFAM" id="SSF53098">
    <property type="entry name" value="Ribonuclease H-like"/>
    <property type="match status" value="1"/>
</dbReference>
<keyword evidence="3" id="KW-1185">Reference proteome</keyword>
<proteinExistence type="predicted"/>
<feature type="domain" description="Integrase catalytic" evidence="2">
    <location>
        <begin position="1456"/>
        <end position="1645"/>
    </location>
</feature>
<evidence type="ECO:0000256" key="1">
    <source>
        <dbReference type="SAM" id="Coils"/>
    </source>
</evidence>
<evidence type="ECO:0000313" key="4">
    <source>
        <dbReference type="RefSeq" id="XP_023938874.2"/>
    </source>
</evidence>
<feature type="coiled-coil region" evidence="1">
    <location>
        <begin position="51"/>
        <end position="85"/>
    </location>
</feature>
<dbReference type="GO" id="GO:0071897">
    <property type="term" value="P:DNA biosynthetic process"/>
    <property type="evidence" value="ECO:0007669"/>
    <property type="project" value="UniProtKB-ARBA"/>
</dbReference>
<dbReference type="Proteomes" id="UP001652582">
    <property type="component" value="Chromosome 27"/>
</dbReference>
<sequence length="1760" mass="201146">MTESASMPAVAKELRELYAKRSSVKGRITKYKTYLNSISSNSLTPLEVGELKLKTEKIKRLSDYFEELQNRIEVVNSDNMSLELTERDNIEQDLMITIATGLHLIDSNESILNSSRPHASRDERGDHSTSIVCHHDNHDMGFKLPEIQISKFEGHFFRWLDFRDNFLSLIHNNDRIKPIHKFHYLVSYLEGEAARIISNIELSEANYSIAWQSLCERYDNKKQLINHHLNSLFSIEPSARESERSIRFLIDHVSKNLRALATLGQPTDHWDTLIIYIMSSKLDNNTIGKWEERRNNFAEVPTLKQFNKFLSDRADVLETLNRNKNDKLRQLPRPMTSSVRNYNNYKNYNNGNNNNELKSFAATSNTNSYRCSVCKNDHRIYDCPIFLAKSVGERKTEVSRLRLCFNCLRGSHSLRFCKSGPCRTCNNSHNTLLCTIPNKHDSVPTSNRTTKNTTLNLPNNNVVNCSTSIQNTNQIILSTALITVTNPKTNQIEKVKALLDCGSQSTFISQSLKQKLSLDSEPINTINIIGIGNTSCDEVTETCTLQLGSINKDFNIQLTCYVMKQLTGQIPKIPINIQQLQIPTDIQLADPTFDQPAPIEVLIGADIFWDILGCEQHSLGPNNPKLRSSKFGWLISGPISNISKSQNKQCLANVSHQLISTKKKIENVDEIDQQLTKFWELESVPTNKILHENEIACENHFQRFTRRLSTGRFCVKLPLTNDPKNLGNSYDLAKRRFLNLERRLKKQPAIKSQYIEFMREYADLGHLEKSKICIPNPSYFHCHHSVFKPNSESTKIRVVFDGSARVLSSGLSINDIQLIGPNIQDSLFSILIRARQYRYILTGDIEKMYHQILIDEEHRNLQLILWREDESLPLETLQLNTVTYGFASASYLSTRCLWQLGEECEDEQIKNIIQHDFYVDDLITGSDNEEDLLYIQNSVSEALKKGCFNLRKYRSNSKTIYQSSTIDFTDNLSISESSSTLGLGWNPTSDTFNFPIQNPSYKNCLTKRLILSSSFKIFDPLGLLSPCIIKPKMIMQLLWLKKVGWDDPVPEDVKLSWEKFANNLDALSNIQIPRLTLCESPVHIELHSFSDASQSAYGACIYLRSINQNGYATVKLLCAKSKVAPLKPTTIPRLELSAALLSARLVKTTLCSLRCQVIRLVHWCDSTVVLGWLQSNARTLKTFVANRTVEICELTNAASWRYVPTVDNPADMISRGVDPHLIKDLELWWSGPQFLSKPECEWPQLKDSSNLPLPELEIKSHTVKIEPVESFIQMENYSKFTNLKRVTAYILRFIHNIKNPKSKTIGNLTIDELTNSFNFLCIVAQKQSFPNEYATLTKNKQLNSKSNILSLSPFIDDHNLIRVGGRIDASSLSYDQRHPILLHSSHYLTKLIFNYYHIYNLHAGPQLLLASVRQLIWPIHGRRLARNTVQKCVMCRRVQGKTLNPLMGNLPAQRITLDFPFRSVGVDLAGPFMTLNRKGRGARLVKTYLCLFICLRYKCLHLEAVSDLTKDALLMTFRRMISRRGKPAEFFSDNGKNLVGAANDIKKFLKQNKESIIEFATQEQIKFIFSPSYAPHFGGIWEAGVKSAKHHIKRVMGNTHLTFEEISTLFAQVEAILNSRPLCPLSPSPNDFLALTPGHFLIGRPITSLPSPDLTDHNSSSLQRYARLEQIRQHFWNRWNKEYVSELQNRLKWRTNDGPKLKIGDLVLIHEEYVPPLSWRMGRVTRMFPGRDGVSRVVDINTTKGSLRRPLTRICPLLPD</sequence>
<dbReference type="SUPFAM" id="SSF56672">
    <property type="entry name" value="DNA/RNA polymerases"/>
    <property type="match status" value="1"/>
</dbReference>
<dbReference type="OrthoDB" id="5920040at2759"/>
<dbReference type="PROSITE" id="PS50994">
    <property type="entry name" value="INTEGRASE"/>
    <property type="match status" value="1"/>
</dbReference>